<evidence type="ECO:0000256" key="4">
    <source>
        <dbReference type="ARBA" id="ARBA00023136"/>
    </source>
</evidence>
<feature type="transmembrane region" description="Helical" evidence="6">
    <location>
        <begin position="203"/>
        <end position="223"/>
    </location>
</feature>
<feature type="compositionally biased region" description="Acidic residues" evidence="5">
    <location>
        <begin position="361"/>
        <end position="371"/>
    </location>
</feature>
<dbReference type="SMART" id="SM01417">
    <property type="entry name" value="Solute_trans_a"/>
    <property type="match status" value="1"/>
</dbReference>
<evidence type="ECO:0000313" key="8">
    <source>
        <dbReference type="Proteomes" id="UP000673552"/>
    </source>
</evidence>
<feature type="transmembrane region" description="Helical" evidence="6">
    <location>
        <begin position="114"/>
        <end position="134"/>
    </location>
</feature>
<sequence length="696" mass="76836">MAQVHAEFLAQRLMLTPAAGNATSPSSSSSGVDLTWVNNKALTYAAVICAVICCFVSFTDLREHLSRFDYPKLQVLEMRIIMMIPIYAVFSALSLLFFEWRFFFETVRDTYESFVLYIFFMLMVSYCGGEGQLLRSLKKKRYKGMHPFPMCYLPSFPLDTAFYLRCKRWVLQCALMKPLVSFIAMVCHPLGIYKEGSFKFDNVYTYTSIVINISLTMALYYLVLFEIECEKEMHYAKTFLKFLCIKSIIFFSYWQSVIVNLASLAGIIHLGAHAEEIEATSAVIQDLLMCFELLPVAFLHRAAFGRTKLDDEMACVPVYMKDSNTGDLRSNVDTALNVNDIIDDTFGTIFFRKGKLIDQENGGESDDDDVNYGERLGKADDGGGGAPRLSSAGVAKGSAFLSNADALARDPTLEELVRHAIATDHGIRVDGVLHYDVDSDREERNHDMNFADTDVILRRSKYEAATQDVRVDTDLLRSHQVPRGSATPEIYCVVCGRFDREMVRRRNGYKCKECVGTKSQSLLRRRQQEAIEDDEGATMSWSGGVLGHSTAVVVETVESAPDSCKRVCDGERLLSAALAPPMRRDAAVLMSEDDEDASYVRPIPPQTNADLLGVPRPPQGTTASAFGGTAALAEGLANIQQVCRRSAHGDAVKPAASRPSFLPHSWAGAPPAAASSGPPTAVKAPSPTGPRHDDGG</sequence>
<feature type="region of interest" description="Disordered" evidence="5">
    <location>
        <begin position="646"/>
        <end position="696"/>
    </location>
</feature>
<keyword evidence="2 6" id="KW-0812">Transmembrane</keyword>
<reference evidence="7 8" key="1">
    <citation type="submission" date="2021-03" db="EMBL/GenBank/DDBJ databases">
        <title>Leishmania (Mundinia) martiniquensis Genome sequencing and assembly.</title>
        <authorList>
            <person name="Almutairi H."/>
            <person name="Gatherer D."/>
        </authorList>
    </citation>
    <scope>NUCLEOTIDE SEQUENCE [LARGE SCALE GENOMIC DNA]</scope>
    <source>
        <strain evidence="7">LSCM1</strain>
    </source>
</reference>
<dbReference type="AlphaFoldDB" id="A0A836GMM4"/>
<feature type="transmembrane region" description="Helical" evidence="6">
    <location>
        <begin position="169"/>
        <end position="191"/>
    </location>
</feature>
<feature type="transmembrane region" description="Helical" evidence="6">
    <location>
        <begin position="80"/>
        <end position="102"/>
    </location>
</feature>
<evidence type="ECO:0000256" key="5">
    <source>
        <dbReference type="SAM" id="MobiDB-lite"/>
    </source>
</evidence>
<feature type="region of interest" description="Disordered" evidence="5">
    <location>
        <begin position="360"/>
        <end position="390"/>
    </location>
</feature>
<feature type="transmembrane region" description="Helical" evidence="6">
    <location>
        <begin position="235"/>
        <end position="254"/>
    </location>
</feature>
<feature type="transmembrane region" description="Helical" evidence="6">
    <location>
        <begin position="41"/>
        <end position="59"/>
    </location>
</feature>
<dbReference type="InterPro" id="IPR005178">
    <property type="entry name" value="Ostalpha/TMEM184C"/>
</dbReference>
<dbReference type="Pfam" id="PF03619">
    <property type="entry name" value="Solute_trans_a"/>
    <property type="match status" value="1"/>
</dbReference>
<dbReference type="OrthoDB" id="5348404at2759"/>
<dbReference type="Proteomes" id="UP000673552">
    <property type="component" value="Chromosome 11"/>
</dbReference>
<organism evidence="7 8">
    <name type="scientific">Leishmania martiniquensis</name>
    <dbReference type="NCBI Taxonomy" id="1580590"/>
    <lineage>
        <taxon>Eukaryota</taxon>
        <taxon>Discoba</taxon>
        <taxon>Euglenozoa</taxon>
        <taxon>Kinetoplastea</taxon>
        <taxon>Metakinetoplastina</taxon>
        <taxon>Trypanosomatida</taxon>
        <taxon>Trypanosomatidae</taxon>
        <taxon>Leishmaniinae</taxon>
        <taxon>Leishmania</taxon>
    </lineage>
</organism>
<evidence type="ECO:0008006" key="9">
    <source>
        <dbReference type="Google" id="ProtNLM"/>
    </source>
</evidence>
<dbReference type="RefSeq" id="XP_067180576.1">
    <property type="nucleotide sequence ID" value="XM_067324035.1"/>
</dbReference>
<comment type="caution">
    <text evidence="7">The sequence shown here is derived from an EMBL/GenBank/DDBJ whole genome shotgun (WGS) entry which is preliminary data.</text>
</comment>
<dbReference type="PANTHER" id="PTHR23423">
    <property type="entry name" value="ORGANIC SOLUTE TRANSPORTER-RELATED"/>
    <property type="match status" value="1"/>
</dbReference>
<feature type="compositionally biased region" description="Low complexity" evidence="5">
    <location>
        <begin position="667"/>
        <end position="679"/>
    </location>
</feature>
<dbReference type="KEGG" id="lmat:92516547"/>
<keyword evidence="4 6" id="KW-0472">Membrane</keyword>
<protein>
    <recommendedName>
        <fullName evidence="9">Organic solute transporter Ostalpha</fullName>
    </recommendedName>
</protein>
<evidence type="ECO:0000256" key="2">
    <source>
        <dbReference type="ARBA" id="ARBA00022692"/>
    </source>
</evidence>
<keyword evidence="3 6" id="KW-1133">Transmembrane helix</keyword>
<evidence type="ECO:0000313" key="7">
    <source>
        <dbReference type="EMBL" id="KAG5484797.1"/>
    </source>
</evidence>
<evidence type="ECO:0000256" key="6">
    <source>
        <dbReference type="SAM" id="Phobius"/>
    </source>
</evidence>
<evidence type="ECO:0000256" key="3">
    <source>
        <dbReference type="ARBA" id="ARBA00022989"/>
    </source>
</evidence>
<proteinExistence type="predicted"/>
<dbReference type="GO" id="GO:0016020">
    <property type="term" value="C:membrane"/>
    <property type="evidence" value="ECO:0007669"/>
    <property type="project" value="UniProtKB-SubCell"/>
</dbReference>
<evidence type="ECO:0000256" key="1">
    <source>
        <dbReference type="ARBA" id="ARBA00004141"/>
    </source>
</evidence>
<dbReference type="EMBL" id="JAFEUZ010000011">
    <property type="protein sequence ID" value="KAG5484797.1"/>
    <property type="molecule type" value="Genomic_DNA"/>
</dbReference>
<gene>
    <name evidence="7" type="ORF">LSCM1_06623</name>
</gene>
<name>A0A836GMM4_9TRYP</name>
<accession>A0A836GMM4</accession>
<comment type="subcellular location">
    <subcellularLocation>
        <location evidence="1">Membrane</location>
        <topology evidence="1">Multi-pass membrane protein</topology>
    </subcellularLocation>
</comment>
<dbReference type="GeneID" id="92516547"/>
<keyword evidence="8" id="KW-1185">Reference proteome</keyword>